<feature type="domain" description="Methyltransferase" evidence="1">
    <location>
        <begin position="40"/>
        <end position="163"/>
    </location>
</feature>
<protein>
    <submittedName>
        <fullName evidence="2">Class I SAM-dependent methyltransferase</fullName>
    </submittedName>
</protein>
<sequence>MSKVPKETAVYTHGHHESVLRSHTWRTAANSAAYLLGSLKPHMRILDIGCGPGTITADLAGLVPDGHVTGVDHAPGILDRARATAAERGLENVDFAVADVHALEYPDDSFCVVHAHQVLQHVGDPVQALREMYRVTKPGGFIAVRDSDYAAMTWYPLSPGLDDWLDLYRRVARANGGEPDAGRRLKSWALAAGFRAEDITASAGTWCYSTASERAWWSGLWADRTVASAYAALAVEGGHAEVGRLEGIASAWREWGAREDAWFAVLHGELLSRKRATRLSVESHVRPGGA</sequence>
<dbReference type="GO" id="GO:0032259">
    <property type="term" value="P:methylation"/>
    <property type="evidence" value="ECO:0007669"/>
    <property type="project" value="UniProtKB-KW"/>
</dbReference>
<dbReference type="InterPro" id="IPR029063">
    <property type="entry name" value="SAM-dependent_MTases_sf"/>
</dbReference>
<dbReference type="GO" id="GO:0008168">
    <property type="term" value="F:methyltransferase activity"/>
    <property type="evidence" value="ECO:0007669"/>
    <property type="project" value="UniProtKB-KW"/>
</dbReference>
<dbReference type="Proteomes" id="UP000677413">
    <property type="component" value="Unassembled WGS sequence"/>
</dbReference>
<dbReference type="PANTHER" id="PTHR43591:SF24">
    <property type="entry name" value="2-METHOXY-6-POLYPRENYL-1,4-BENZOQUINOL METHYLASE, MITOCHONDRIAL"/>
    <property type="match status" value="1"/>
</dbReference>
<keyword evidence="2" id="KW-0808">Transferase</keyword>
<dbReference type="PANTHER" id="PTHR43591">
    <property type="entry name" value="METHYLTRANSFERASE"/>
    <property type="match status" value="1"/>
</dbReference>
<dbReference type="CDD" id="cd02440">
    <property type="entry name" value="AdoMet_MTases"/>
    <property type="match status" value="1"/>
</dbReference>
<dbReference type="AlphaFoldDB" id="A0A940XYZ3"/>
<keyword evidence="2" id="KW-0489">Methyltransferase</keyword>
<proteinExistence type="predicted"/>
<dbReference type="Gene3D" id="3.40.50.150">
    <property type="entry name" value="Vaccinia Virus protein VP39"/>
    <property type="match status" value="1"/>
</dbReference>
<evidence type="ECO:0000259" key="1">
    <source>
        <dbReference type="Pfam" id="PF13847"/>
    </source>
</evidence>
<gene>
    <name evidence="2" type="ORF">J8N05_29780</name>
</gene>
<dbReference type="RefSeq" id="WP_210888335.1">
    <property type="nucleotide sequence ID" value="NZ_JAGPYQ010000001.1"/>
</dbReference>
<comment type="caution">
    <text evidence="2">The sequence shown here is derived from an EMBL/GenBank/DDBJ whole genome shotgun (WGS) entry which is preliminary data.</text>
</comment>
<dbReference type="SUPFAM" id="SSF53335">
    <property type="entry name" value="S-adenosyl-L-methionine-dependent methyltransferases"/>
    <property type="match status" value="1"/>
</dbReference>
<name>A0A940XYZ3_9ACTN</name>
<dbReference type="Pfam" id="PF13847">
    <property type="entry name" value="Methyltransf_31"/>
    <property type="match status" value="1"/>
</dbReference>
<evidence type="ECO:0000313" key="2">
    <source>
        <dbReference type="EMBL" id="MBQ0852353.1"/>
    </source>
</evidence>
<accession>A0A940XYZ3</accession>
<organism evidence="2 3">
    <name type="scientific">Streptomyces liliiviolaceus</name>
    <dbReference type="NCBI Taxonomy" id="2823109"/>
    <lineage>
        <taxon>Bacteria</taxon>
        <taxon>Bacillati</taxon>
        <taxon>Actinomycetota</taxon>
        <taxon>Actinomycetes</taxon>
        <taxon>Kitasatosporales</taxon>
        <taxon>Streptomycetaceae</taxon>
        <taxon>Streptomyces</taxon>
    </lineage>
</organism>
<keyword evidence="3" id="KW-1185">Reference proteome</keyword>
<reference evidence="2 3" key="1">
    <citation type="submission" date="2021-04" db="EMBL/GenBank/DDBJ databases">
        <authorList>
            <person name="Tang X."/>
            <person name="Zhou X."/>
            <person name="Chen X."/>
            <person name="Cernava T."/>
            <person name="Zhang C."/>
        </authorList>
    </citation>
    <scope>NUCLEOTIDE SEQUENCE [LARGE SCALE GENOMIC DNA]</scope>
    <source>
        <strain evidence="2 3">BH-SS-21</strain>
    </source>
</reference>
<dbReference type="EMBL" id="JAGPYQ010000001">
    <property type="protein sequence ID" value="MBQ0852353.1"/>
    <property type="molecule type" value="Genomic_DNA"/>
</dbReference>
<dbReference type="InterPro" id="IPR025714">
    <property type="entry name" value="Methyltranfer_dom"/>
</dbReference>
<evidence type="ECO:0000313" key="3">
    <source>
        <dbReference type="Proteomes" id="UP000677413"/>
    </source>
</evidence>